<dbReference type="Proteomes" id="UP000070444">
    <property type="component" value="Unassembled WGS sequence"/>
</dbReference>
<evidence type="ECO:0000256" key="1">
    <source>
        <dbReference type="SAM" id="SignalP"/>
    </source>
</evidence>
<feature type="non-terminal residue" evidence="2">
    <location>
        <position position="184"/>
    </location>
</feature>
<dbReference type="EMBL" id="KQ964520">
    <property type="protein sequence ID" value="KXN69883.1"/>
    <property type="molecule type" value="Genomic_DNA"/>
</dbReference>
<reference evidence="2 3" key="1">
    <citation type="journal article" date="2015" name="Genome Biol. Evol.">
        <title>Phylogenomic analyses indicate that early fungi evolved digesting cell walls of algal ancestors of land plants.</title>
        <authorList>
            <person name="Chang Y."/>
            <person name="Wang S."/>
            <person name="Sekimoto S."/>
            <person name="Aerts A.L."/>
            <person name="Choi C."/>
            <person name="Clum A."/>
            <person name="LaButti K.M."/>
            <person name="Lindquist E.A."/>
            <person name="Yee Ngan C."/>
            <person name="Ohm R.A."/>
            <person name="Salamov A.A."/>
            <person name="Grigoriev I.V."/>
            <person name="Spatafora J.W."/>
            <person name="Berbee M.L."/>
        </authorList>
    </citation>
    <scope>NUCLEOTIDE SEQUENCE [LARGE SCALE GENOMIC DNA]</scope>
    <source>
        <strain evidence="2 3">NRRL 28638</strain>
    </source>
</reference>
<gene>
    <name evidence="2" type="ORF">CONCODRAFT_7641</name>
</gene>
<dbReference type="AlphaFoldDB" id="A0A137P4G0"/>
<organism evidence="2 3">
    <name type="scientific">Conidiobolus coronatus (strain ATCC 28846 / CBS 209.66 / NRRL 28638)</name>
    <name type="common">Delacroixia coronata</name>
    <dbReference type="NCBI Taxonomy" id="796925"/>
    <lineage>
        <taxon>Eukaryota</taxon>
        <taxon>Fungi</taxon>
        <taxon>Fungi incertae sedis</taxon>
        <taxon>Zoopagomycota</taxon>
        <taxon>Entomophthoromycotina</taxon>
        <taxon>Entomophthoromycetes</taxon>
        <taxon>Entomophthorales</taxon>
        <taxon>Ancylistaceae</taxon>
        <taxon>Conidiobolus</taxon>
    </lineage>
</organism>
<name>A0A137P4G0_CONC2</name>
<evidence type="ECO:0000313" key="2">
    <source>
        <dbReference type="EMBL" id="KXN69883.1"/>
    </source>
</evidence>
<feature type="chain" id="PRO_5007294425" evidence="1">
    <location>
        <begin position="25"/>
        <end position="184"/>
    </location>
</feature>
<feature type="signal peptide" evidence="1">
    <location>
        <begin position="1"/>
        <end position="24"/>
    </location>
</feature>
<evidence type="ECO:0000313" key="3">
    <source>
        <dbReference type="Proteomes" id="UP000070444"/>
    </source>
</evidence>
<accession>A0A137P4G0</accession>
<sequence>MKVNTIQVLYLGSLFGLQLNGVEDSPVPQNIQRFKNSLGGVQHNINSGINSRMDVMNAPVGSPRRLNKQATPRSLNSQLNHVVDYEGPIDDDYGGEIDPNESRWGIGSFLKFNPTIIKPKIPINIPGLNNLGQVIASNGGTQVVANSAESNGGVEGMPNSVISGSSVIGFGLGKTKTTTRGPNS</sequence>
<keyword evidence="3" id="KW-1185">Reference proteome</keyword>
<keyword evidence="1" id="KW-0732">Signal</keyword>
<proteinExistence type="predicted"/>
<protein>
    <submittedName>
        <fullName evidence="2">Uncharacterized protein</fullName>
    </submittedName>
</protein>